<protein>
    <submittedName>
        <fullName evidence="1">Uncharacterized protein</fullName>
    </submittedName>
</protein>
<name>A0A8X6Q027_NEPPI</name>
<evidence type="ECO:0000313" key="2">
    <source>
        <dbReference type="Proteomes" id="UP000887013"/>
    </source>
</evidence>
<dbReference type="AlphaFoldDB" id="A0A8X6Q027"/>
<accession>A0A8X6Q027</accession>
<dbReference type="OrthoDB" id="616263at2759"/>
<reference evidence="1" key="1">
    <citation type="submission" date="2020-08" db="EMBL/GenBank/DDBJ databases">
        <title>Multicomponent nature underlies the extraordinary mechanical properties of spider dragline silk.</title>
        <authorList>
            <person name="Kono N."/>
            <person name="Nakamura H."/>
            <person name="Mori M."/>
            <person name="Yoshida Y."/>
            <person name="Ohtoshi R."/>
            <person name="Malay A.D."/>
            <person name="Moran D.A.P."/>
            <person name="Tomita M."/>
            <person name="Numata K."/>
            <person name="Arakawa K."/>
        </authorList>
    </citation>
    <scope>NUCLEOTIDE SEQUENCE</scope>
</reference>
<dbReference type="PANTHER" id="PTHR46060:SF1">
    <property type="entry name" value="MARINER MOS1 TRANSPOSASE-LIKE PROTEIN"/>
    <property type="match status" value="1"/>
</dbReference>
<dbReference type="PANTHER" id="PTHR46060">
    <property type="entry name" value="MARINER MOS1 TRANSPOSASE-LIKE PROTEIN"/>
    <property type="match status" value="1"/>
</dbReference>
<organism evidence="1 2">
    <name type="scientific">Nephila pilipes</name>
    <name type="common">Giant wood spider</name>
    <name type="synonym">Nephila maculata</name>
    <dbReference type="NCBI Taxonomy" id="299642"/>
    <lineage>
        <taxon>Eukaryota</taxon>
        <taxon>Metazoa</taxon>
        <taxon>Ecdysozoa</taxon>
        <taxon>Arthropoda</taxon>
        <taxon>Chelicerata</taxon>
        <taxon>Arachnida</taxon>
        <taxon>Araneae</taxon>
        <taxon>Araneomorphae</taxon>
        <taxon>Entelegynae</taxon>
        <taxon>Araneoidea</taxon>
        <taxon>Nephilidae</taxon>
        <taxon>Nephila</taxon>
    </lineage>
</organism>
<dbReference type="InterPro" id="IPR052709">
    <property type="entry name" value="Transposase-MT_Hybrid"/>
</dbReference>
<dbReference type="EMBL" id="BMAW01122244">
    <property type="protein sequence ID" value="GFT98071.1"/>
    <property type="molecule type" value="Genomic_DNA"/>
</dbReference>
<sequence>MERSGCPSASVLDENVAKVKILLESKFHLSVKVITDDLNICKTKVNKIISFLLIMWKVYLKLVPKVLSVEQNQSRVDISSKTLENLESESHF</sequence>
<keyword evidence="2" id="KW-1185">Reference proteome</keyword>
<gene>
    <name evidence="1" type="ORF">NPIL_103191</name>
</gene>
<evidence type="ECO:0000313" key="1">
    <source>
        <dbReference type="EMBL" id="GFT98071.1"/>
    </source>
</evidence>
<dbReference type="Proteomes" id="UP000887013">
    <property type="component" value="Unassembled WGS sequence"/>
</dbReference>
<proteinExistence type="predicted"/>
<comment type="caution">
    <text evidence="1">The sequence shown here is derived from an EMBL/GenBank/DDBJ whole genome shotgun (WGS) entry which is preliminary data.</text>
</comment>